<protein>
    <submittedName>
        <fullName evidence="5">GntR family transcriptional regulator</fullName>
    </submittedName>
</protein>
<comment type="caution">
    <text evidence="5">The sequence shown here is derived from an EMBL/GenBank/DDBJ whole genome shotgun (WGS) entry which is preliminary data.</text>
</comment>
<dbReference type="PANTHER" id="PTHR43537">
    <property type="entry name" value="TRANSCRIPTIONAL REGULATOR, GNTR FAMILY"/>
    <property type="match status" value="1"/>
</dbReference>
<evidence type="ECO:0000259" key="4">
    <source>
        <dbReference type="PROSITE" id="PS50949"/>
    </source>
</evidence>
<dbReference type="InterPro" id="IPR000524">
    <property type="entry name" value="Tscrpt_reg_HTH_GntR"/>
</dbReference>
<name>A0ABT2TEW4_9FIRM</name>
<dbReference type="Pfam" id="PF00392">
    <property type="entry name" value="GntR"/>
    <property type="match status" value="1"/>
</dbReference>
<evidence type="ECO:0000313" key="6">
    <source>
        <dbReference type="Proteomes" id="UP001652442"/>
    </source>
</evidence>
<dbReference type="SUPFAM" id="SSF46785">
    <property type="entry name" value="Winged helix' DNA-binding domain"/>
    <property type="match status" value="1"/>
</dbReference>
<dbReference type="EMBL" id="JAOQJQ010000001">
    <property type="protein sequence ID" value="MCU6760730.1"/>
    <property type="molecule type" value="Genomic_DNA"/>
</dbReference>
<dbReference type="PRINTS" id="PR00035">
    <property type="entry name" value="HTHGNTR"/>
</dbReference>
<dbReference type="SUPFAM" id="SSF48008">
    <property type="entry name" value="GntR ligand-binding domain-like"/>
    <property type="match status" value="1"/>
</dbReference>
<reference evidence="5 6" key="1">
    <citation type="journal article" date="2021" name="ISME Commun">
        <title>Automated analysis of genomic sequences facilitates high-throughput and comprehensive description of bacteria.</title>
        <authorList>
            <person name="Hitch T.C.A."/>
        </authorList>
    </citation>
    <scope>NUCLEOTIDE SEQUENCE [LARGE SCALE GENOMIC DNA]</scope>
    <source>
        <strain evidence="5 6">Sanger_109</strain>
    </source>
</reference>
<keyword evidence="2" id="KW-0238">DNA-binding</keyword>
<accession>A0ABT2TEW4</accession>
<dbReference type="Proteomes" id="UP001652442">
    <property type="component" value="Unassembled WGS sequence"/>
</dbReference>
<organism evidence="5 6">
    <name type="scientific">Brotonthovivens ammoniilytica</name>
    <dbReference type="NCBI Taxonomy" id="2981725"/>
    <lineage>
        <taxon>Bacteria</taxon>
        <taxon>Bacillati</taxon>
        <taxon>Bacillota</taxon>
        <taxon>Clostridia</taxon>
        <taxon>Lachnospirales</taxon>
        <taxon>Lachnospiraceae</taxon>
        <taxon>Brotonthovivens</taxon>
    </lineage>
</organism>
<evidence type="ECO:0000256" key="2">
    <source>
        <dbReference type="ARBA" id="ARBA00023125"/>
    </source>
</evidence>
<gene>
    <name evidence="5" type="ORF">OCV88_00085</name>
</gene>
<dbReference type="RefSeq" id="WP_158423621.1">
    <property type="nucleotide sequence ID" value="NZ_JAOQJQ010000001.1"/>
</dbReference>
<evidence type="ECO:0000256" key="1">
    <source>
        <dbReference type="ARBA" id="ARBA00023015"/>
    </source>
</evidence>
<dbReference type="SMART" id="SM00895">
    <property type="entry name" value="FCD"/>
    <property type="match status" value="1"/>
</dbReference>
<dbReference type="PANTHER" id="PTHR43537:SF24">
    <property type="entry name" value="GLUCONATE OPERON TRANSCRIPTIONAL REPRESSOR"/>
    <property type="match status" value="1"/>
</dbReference>
<dbReference type="Gene3D" id="1.10.10.10">
    <property type="entry name" value="Winged helix-like DNA-binding domain superfamily/Winged helix DNA-binding domain"/>
    <property type="match status" value="1"/>
</dbReference>
<keyword evidence="3" id="KW-0804">Transcription</keyword>
<dbReference type="InterPro" id="IPR036388">
    <property type="entry name" value="WH-like_DNA-bd_sf"/>
</dbReference>
<dbReference type="InterPro" id="IPR036390">
    <property type="entry name" value="WH_DNA-bd_sf"/>
</dbReference>
<dbReference type="PROSITE" id="PS50949">
    <property type="entry name" value="HTH_GNTR"/>
    <property type="match status" value="1"/>
</dbReference>
<keyword evidence="6" id="KW-1185">Reference proteome</keyword>
<dbReference type="Gene3D" id="1.20.120.530">
    <property type="entry name" value="GntR ligand-binding domain-like"/>
    <property type="match status" value="1"/>
</dbReference>
<dbReference type="SMART" id="SM00345">
    <property type="entry name" value="HTH_GNTR"/>
    <property type="match status" value="1"/>
</dbReference>
<proteinExistence type="predicted"/>
<dbReference type="CDD" id="cd07377">
    <property type="entry name" value="WHTH_GntR"/>
    <property type="match status" value="1"/>
</dbReference>
<evidence type="ECO:0000256" key="3">
    <source>
        <dbReference type="ARBA" id="ARBA00023163"/>
    </source>
</evidence>
<feature type="domain" description="HTH gntR-type" evidence="4">
    <location>
        <begin position="17"/>
        <end position="84"/>
    </location>
</feature>
<dbReference type="InterPro" id="IPR008920">
    <property type="entry name" value="TF_FadR/GntR_C"/>
</dbReference>
<evidence type="ECO:0000313" key="5">
    <source>
        <dbReference type="EMBL" id="MCU6760730.1"/>
    </source>
</evidence>
<keyword evidence="1" id="KW-0805">Transcription regulation</keyword>
<dbReference type="Pfam" id="PF07729">
    <property type="entry name" value="FCD"/>
    <property type="match status" value="1"/>
</dbReference>
<sequence length="231" mass="27070">MQEEKLKKAEYISSGMGTKEMMVYERVKEAILKNEFTPGTVLVERKLSEAYNVSRSPVRYALRQLAKEGLLTDEPGKGIIVPVYTLEDILEVYDLLEVLQIYAIQVSLKNYDMIADATLGQIMEQLRKAMNQGDLIKRMEWDVKFHEFMIHYVSNKRLDMIFELLVNQKRRFDITSLQDEDHGSESTKQHEQIYQAIQDRDTEKCVEAIKAHSQYIKQYYINKLVTGRYNL</sequence>
<dbReference type="InterPro" id="IPR011711">
    <property type="entry name" value="GntR_C"/>
</dbReference>